<dbReference type="EMBL" id="CP137852">
    <property type="protein sequence ID" value="WPB83795.1"/>
    <property type="molecule type" value="Genomic_DNA"/>
</dbReference>
<dbReference type="InterPro" id="IPR004090">
    <property type="entry name" value="Chemotax_Me-accpt_rcpt"/>
</dbReference>
<name>A0ABZ0PDS9_9PROT</name>
<proteinExistence type="inferred from homology"/>
<dbReference type="RefSeq" id="WP_318647752.1">
    <property type="nucleotide sequence ID" value="NZ_CP137852.1"/>
</dbReference>
<dbReference type="Pfam" id="PF00015">
    <property type="entry name" value="MCPsignal"/>
    <property type="match status" value="1"/>
</dbReference>
<evidence type="ECO:0000259" key="5">
    <source>
        <dbReference type="PROSITE" id="PS50111"/>
    </source>
</evidence>
<accession>A0ABZ0PDS9</accession>
<dbReference type="InterPro" id="IPR004089">
    <property type="entry name" value="MCPsignal_dom"/>
</dbReference>
<feature type="domain" description="Methyl-accepting transducer" evidence="5">
    <location>
        <begin position="97"/>
        <end position="265"/>
    </location>
</feature>
<gene>
    <name evidence="6" type="ORF">R9Z33_16975</name>
</gene>
<evidence type="ECO:0000313" key="7">
    <source>
        <dbReference type="Proteomes" id="UP001305521"/>
    </source>
</evidence>
<protein>
    <submittedName>
        <fullName evidence="6">Methyl-accepting chemotaxis protein</fullName>
    </submittedName>
</protein>
<comment type="similarity">
    <text evidence="2">Belongs to the methyl-accepting chemotaxis (MCP) protein family.</text>
</comment>
<keyword evidence="4" id="KW-0175">Coiled coil</keyword>
<keyword evidence="7" id="KW-1185">Reference proteome</keyword>
<evidence type="ECO:0000256" key="3">
    <source>
        <dbReference type="PROSITE-ProRule" id="PRU00284"/>
    </source>
</evidence>
<dbReference type="PANTHER" id="PTHR32089:SF112">
    <property type="entry name" value="LYSOZYME-LIKE PROTEIN-RELATED"/>
    <property type="match status" value="1"/>
</dbReference>
<feature type="coiled-coil region" evidence="4">
    <location>
        <begin position="130"/>
        <end position="175"/>
    </location>
</feature>
<dbReference type="PANTHER" id="PTHR32089">
    <property type="entry name" value="METHYL-ACCEPTING CHEMOTAXIS PROTEIN MCPB"/>
    <property type="match status" value="1"/>
</dbReference>
<evidence type="ECO:0000256" key="1">
    <source>
        <dbReference type="ARBA" id="ARBA00023224"/>
    </source>
</evidence>
<dbReference type="PRINTS" id="PR00260">
    <property type="entry name" value="CHEMTRNSDUCR"/>
</dbReference>
<reference evidence="6 7" key="1">
    <citation type="submission" date="2023-11" db="EMBL/GenBank/DDBJ databases">
        <title>Arctic aerobic anoxygenic photoheterotroph Sediminicoccus rosea KRV36 adapts its photosynthesis to long days of polar summer.</title>
        <authorList>
            <person name="Tomasch J."/>
            <person name="Kopejtka K."/>
            <person name="Bily T."/>
            <person name="Gardiner A.T."/>
            <person name="Gardian Z."/>
            <person name="Shivaramu S."/>
            <person name="Koblizek M."/>
            <person name="Engelhardt F."/>
            <person name="Kaftan D."/>
        </authorList>
    </citation>
    <scope>NUCLEOTIDE SEQUENCE [LARGE SCALE GENOMIC DNA]</scope>
    <source>
        <strain evidence="6 7">R-30</strain>
    </source>
</reference>
<dbReference type="SMART" id="SM00283">
    <property type="entry name" value="MA"/>
    <property type="match status" value="1"/>
</dbReference>
<dbReference type="Gene3D" id="1.10.287.950">
    <property type="entry name" value="Methyl-accepting chemotaxis protein"/>
    <property type="match status" value="1"/>
</dbReference>
<dbReference type="SUPFAM" id="SSF58104">
    <property type="entry name" value="Methyl-accepting chemotaxis protein (MCP) signaling domain"/>
    <property type="match status" value="1"/>
</dbReference>
<sequence>MLFDALPQGSPAPIRSRILAALALGTLLSMSAASAARALFGPTILADLLAAGAFATAMLPLLVRAGPPPAPVAIAERTPATIEHPPPPPSAPAVAAELERYREVAGILHAQVNGAIADTEGAALGLIQELNALEGATRALMEDLAKAEEAGARLNQAGQEDVEGMREAMEQLRDRLSVRSAQIEGDRAIYERIAQEAEGFTRAISDIGSIAQQTRLLALNATIEAARAGEAGKGFAVVAQEVRELAGQTTKVAEGVTSGLARLRDLMRARMSDALDTAADHSLLDTARQQAAGAVLAFERMASGSTIALQSTGLHGQGIGGHITQALGAMQFQDIVRQRLEQVGEAIERLGLHAGWLAEALHERRSVESVESTLLRRMEESYVMHGQRLVHGNTSGSGGPAVELF</sequence>
<dbReference type="Proteomes" id="UP001305521">
    <property type="component" value="Chromosome"/>
</dbReference>
<keyword evidence="1 3" id="KW-0807">Transducer</keyword>
<evidence type="ECO:0000256" key="4">
    <source>
        <dbReference type="SAM" id="Coils"/>
    </source>
</evidence>
<dbReference type="PROSITE" id="PS50111">
    <property type="entry name" value="CHEMOTAXIS_TRANSDUC_2"/>
    <property type="match status" value="1"/>
</dbReference>
<organism evidence="6 7">
    <name type="scientific">Sediminicoccus rosea</name>
    <dbReference type="NCBI Taxonomy" id="1225128"/>
    <lineage>
        <taxon>Bacteria</taxon>
        <taxon>Pseudomonadati</taxon>
        <taxon>Pseudomonadota</taxon>
        <taxon>Alphaproteobacteria</taxon>
        <taxon>Acetobacterales</taxon>
        <taxon>Roseomonadaceae</taxon>
        <taxon>Sediminicoccus</taxon>
    </lineage>
</organism>
<evidence type="ECO:0000256" key="2">
    <source>
        <dbReference type="ARBA" id="ARBA00029447"/>
    </source>
</evidence>
<evidence type="ECO:0000313" key="6">
    <source>
        <dbReference type="EMBL" id="WPB83795.1"/>
    </source>
</evidence>